<evidence type="ECO:0000313" key="1">
    <source>
        <dbReference type="EMBL" id="SHI90089.1"/>
    </source>
</evidence>
<organism evidence="1 2">
    <name type="scientific">Mesonia phycicola</name>
    <dbReference type="NCBI Taxonomy" id="579105"/>
    <lineage>
        <taxon>Bacteria</taxon>
        <taxon>Pseudomonadati</taxon>
        <taxon>Bacteroidota</taxon>
        <taxon>Flavobacteriia</taxon>
        <taxon>Flavobacteriales</taxon>
        <taxon>Flavobacteriaceae</taxon>
        <taxon>Mesonia</taxon>
    </lineage>
</organism>
<protein>
    <recommendedName>
        <fullName evidence="3">GDSL-like Lipase/Acylhydrolase</fullName>
    </recommendedName>
</protein>
<name>A0A1M6EXG8_9FLAO</name>
<dbReference type="GO" id="GO:0016788">
    <property type="term" value="F:hydrolase activity, acting on ester bonds"/>
    <property type="evidence" value="ECO:0007669"/>
    <property type="project" value="UniProtKB-ARBA"/>
</dbReference>
<sequence>MKNTIKYTVLLALGLVACEPEFENSVEENEVYTNGNADFSTYVAVGNSLTAGFADNALYQQGQKNSYPNILAGQFELVGGGEFVQPLTSDNLGGLLLNGVQIQDTRLILDVDASGSLAPVNISGTPTTEITNTLSGSFNNMGVPGAKSFHLVAEGYGNASGVLTGQANPYFVRFRSSENTTILADAVAQSPTFFSLWIGSNDVLSFASSGGVGVSQEGNLDPATYGSTDITDSNVFAGVYSQEVDALMASATGGVVLNIPSVTDTPYFTTVPTSPLGPDDLGDQLATLNATYAQLNQAFAFLGVPERSIEFSATAASGVVVQDESLIDLSNELTQVLIQGGFDAQTAAIYGLQYGQARQSNESDLLVLTSASVIGVVNENRFAELVALGVPEAIAGQLSVNGVTYPMEDQYVLIPEEQEMIADATASFNATIENIATANGLAFVDVNTLLSNVANGGVVYDGGLITSEFATGGAFSLDGIHLTPRGYAIIANEIIEAINNTYNSTVPVVNVGNYSGDPSIGSGISE</sequence>
<dbReference type="Proteomes" id="UP000184225">
    <property type="component" value="Unassembled WGS sequence"/>
</dbReference>
<keyword evidence="2" id="KW-1185">Reference proteome</keyword>
<proteinExistence type="predicted"/>
<reference evidence="1 2" key="1">
    <citation type="submission" date="2016-11" db="EMBL/GenBank/DDBJ databases">
        <authorList>
            <person name="Jaros S."/>
            <person name="Januszkiewicz K."/>
            <person name="Wedrychowicz H."/>
        </authorList>
    </citation>
    <scope>NUCLEOTIDE SEQUENCE [LARGE SCALE GENOMIC DNA]</scope>
    <source>
        <strain evidence="1 2">DSM 21425</strain>
    </source>
</reference>
<dbReference type="OrthoDB" id="9764164at2"/>
<gene>
    <name evidence="1" type="ORF">SAMN04488096_105312</name>
</gene>
<dbReference type="Gene3D" id="3.40.50.1110">
    <property type="entry name" value="SGNH hydrolase"/>
    <property type="match status" value="1"/>
</dbReference>
<dbReference type="InterPro" id="IPR036514">
    <property type="entry name" value="SGNH_hydro_sf"/>
</dbReference>
<dbReference type="PROSITE" id="PS51257">
    <property type="entry name" value="PROKAR_LIPOPROTEIN"/>
    <property type="match status" value="1"/>
</dbReference>
<evidence type="ECO:0000313" key="2">
    <source>
        <dbReference type="Proteomes" id="UP000184225"/>
    </source>
</evidence>
<evidence type="ECO:0008006" key="3">
    <source>
        <dbReference type="Google" id="ProtNLM"/>
    </source>
</evidence>
<dbReference type="STRING" id="579105.SAMN04488096_105312"/>
<dbReference type="AlphaFoldDB" id="A0A1M6EXG8"/>
<accession>A0A1M6EXG8</accession>
<dbReference type="RefSeq" id="WP_073150890.1">
    <property type="nucleotide sequence ID" value="NZ_FQYY01000005.1"/>
</dbReference>
<dbReference type="EMBL" id="FQYY01000005">
    <property type="protein sequence ID" value="SHI90089.1"/>
    <property type="molecule type" value="Genomic_DNA"/>
</dbReference>
<dbReference type="SUPFAM" id="SSF52266">
    <property type="entry name" value="SGNH hydrolase"/>
    <property type="match status" value="2"/>
</dbReference>